<dbReference type="Pfam" id="PF00106">
    <property type="entry name" value="adh_short"/>
    <property type="match status" value="1"/>
</dbReference>
<dbReference type="PANTHER" id="PTHR44229:SF4">
    <property type="entry name" value="15-HYDROXYPROSTAGLANDIN DEHYDROGENASE [NAD(+)]"/>
    <property type="match status" value="1"/>
</dbReference>
<evidence type="ECO:0000313" key="5">
    <source>
        <dbReference type="EMBL" id="KAK4550130.1"/>
    </source>
</evidence>
<dbReference type="InterPro" id="IPR002347">
    <property type="entry name" value="SDR_fam"/>
</dbReference>
<organism evidence="5 6">
    <name type="scientific">Oleoguttula mirabilis</name>
    <dbReference type="NCBI Taxonomy" id="1507867"/>
    <lineage>
        <taxon>Eukaryota</taxon>
        <taxon>Fungi</taxon>
        <taxon>Dikarya</taxon>
        <taxon>Ascomycota</taxon>
        <taxon>Pezizomycotina</taxon>
        <taxon>Dothideomycetes</taxon>
        <taxon>Dothideomycetidae</taxon>
        <taxon>Mycosphaerellales</taxon>
        <taxon>Teratosphaeriaceae</taxon>
        <taxon>Oleoguttula</taxon>
    </lineage>
</organism>
<comment type="caution">
    <text evidence="5">The sequence shown here is derived from an EMBL/GenBank/DDBJ whole genome shotgun (WGS) entry which is preliminary data.</text>
</comment>
<keyword evidence="3" id="KW-0560">Oxidoreductase</keyword>
<dbReference type="PRINTS" id="PR00081">
    <property type="entry name" value="GDHRDH"/>
</dbReference>
<dbReference type="PANTHER" id="PTHR44229">
    <property type="entry name" value="15-HYDROXYPROSTAGLANDIN DEHYDROGENASE [NAD(+)]"/>
    <property type="match status" value="1"/>
</dbReference>
<comment type="similarity">
    <text evidence="1 4">Belongs to the short-chain dehydrogenases/reductases (SDR) family.</text>
</comment>
<name>A0AAV9JWK4_9PEZI</name>
<dbReference type="PRINTS" id="PR00080">
    <property type="entry name" value="SDRFAMILY"/>
</dbReference>
<evidence type="ECO:0000256" key="3">
    <source>
        <dbReference type="ARBA" id="ARBA00023002"/>
    </source>
</evidence>
<dbReference type="Proteomes" id="UP001324427">
    <property type="component" value="Unassembled WGS sequence"/>
</dbReference>
<gene>
    <name evidence="5" type="ORF">LTR36_003097</name>
</gene>
<dbReference type="InterPro" id="IPR020904">
    <property type="entry name" value="Sc_DH/Rdtase_CS"/>
</dbReference>
<reference evidence="5 6" key="1">
    <citation type="submission" date="2021-11" db="EMBL/GenBank/DDBJ databases">
        <title>Black yeast isolated from Biological Soil Crust.</title>
        <authorList>
            <person name="Kurbessoian T."/>
        </authorList>
    </citation>
    <scope>NUCLEOTIDE SEQUENCE [LARGE SCALE GENOMIC DNA]</scope>
    <source>
        <strain evidence="5 6">CCFEE 5522</strain>
    </source>
</reference>
<evidence type="ECO:0000313" key="6">
    <source>
        <dbReference type="Proteomes" id="UP001324427"/>
    </source>
</evidence>
<dbReference type="AlphaFoldDB" id="A0AAV9JWK4"/>
<dbReference type="InterPro" id="IPR036291">
    <property type="entry name" value="NAD(P)-bd_dom_sf"/>
</dbReference>
<dbReference type="PROSITE" id="PS00061">
    <property type="entry name" value="ADH_SHORT"/>
    <property type="match status" value="1"/>
</dbReference>
<dbReference type="EMBL" id="JAVFHQ010000002">
    <property type="protein sequence ID" value="KAK4550130.1"/>
    <property type="molecule type" value="Genomic_DNA"/>
</dbReference>
<keyword evidence="6" id="KW-1185">Reference proteome</keyword>
<dbReference type="Gene3D" id="3.40.50.720">
    <property type="entry name" value="NAD(P)-binding Rossmann-like Domain"/>
    <property type="match status" value="1"/>
</dbReference>
<accession>A0AAV9JWK4</accession>
<dbReference type="GO" id="GO:0016491">
    <property type="term" value="F:oxidoreductase activity"/>
    <property type="evidence" value="ECO:0007669"/>
    <property type="project" value="UniProtKB-KW"/>
</dbReference>
<dbReference type="GO" id="GO:0005737">
    <property type="term" value="C:cytoplasm"/>
    <property type="evidence" value="ECO:0007669"/>
    <property type="project" value="TreeGrafter"/>
</dbReference>
<dbReference type="SUPFAM" id="SSF51735">
    <property type="entry name" value="NAD(P)-binding Rossmann-fold domains"/>
    <property type="match status" value="1"/>
</dbReference>
<evidence type="ECO:0000256" key="2">
    <source>
        <dbReference type="ARBA" id="ARBA00022857"/>
    </source>
</evidence>
<proteinExistence type="inferred from homology"/>
<evidence type="ECO:0000256" key="4">
    <source>
        <dbReference type="RuleBase" id="RU000363"/>
    </source>
</evidence>
<evidence type="ECO:0000256" key="1">
    <source>
        <dbReference type="ARBA" id="ARBA00006484"/>
    </source>
</evidence>
<keyword evidence="2" id="KW-0521">NADP</keyword>
<sequence length="282" mass="30397">MPQKTAYVTGGASGIGRAVAELLVSRGVRVAIADMNLEGARSAAESLSPTSGKAATVTAYELDAADWDSQVSVFEQVVREFGRVDYVYPIAGIGERKSIPNDPKAAAFVKPDLSVLDVDLYGFIYTTSLAIQQMRRQEKDEQGFRGKIAVVASVCGFYCAPTLPIYTAAKHGVIGFVRSFGKYLPEESITLNAVCPNVVRTNISTSAFYEDLESKGLLTPMKPVMDAFAQFLDGDISGECLEAGPKGNLVRRAPAEHLDPESAVVMEMLYERGHALHQPPKA</sequence>
<protein>
    <submittedName>
        <fullName evidence="5">Uncharacterized protein</fullName>
    </submittedName>
</protein>